<gene>
    <name evidence="1" type="ORF">C8035_v011831</name>
</gene>
<dbReference type="EMBL" id="QAPG01000065">
    <property type="protein sequence ID" value="TDZ33407.1"/>
    <property type="molecule type" value="Genomic_DNA"/>
</dbReference>
<proteinExistence type="predicted"/>
<comment type="caution">
    <text evidence="1">The sequence shown here is derived from an EMBL/GenBank/DDBJ whole genome shotgun (WGS) entry which is preliminary data.</text>
</comment>
<keyword evidence="2" id="KW-1185">Reference proteome</keyword>
<dbReference type="AlphaFoldDB" id="A0A4R8Q4N4"/>
<sequence length="179" mass="20072">MSLYAGYSVSPSSFFHTVRTDLATSAMYRPEPPSRLSLEIPHLAAGPCRPRASVACRHFHYDTICNRHHQFFNPGQARPGQAEHVEANQKTQLRTFVNDSAQRNYAVHERFQLVHAIETLTNAQPTLRLTHPLNGNSFLCHAAESFYAVRLVTQCPIATTDSFIVYYRVRARAASLASG</sequence>
<name>A0A4R8Q4N4_9PEZI</name>
<reference evidence="1 2" key="1">
    <citation type="submission" date="2018-11" db="EMBL/GenBank/DDBJ databases">
        <title>Genome sequence and assembly of Colletotrichum spinosum.</title>
        <authorList>
            <person name="Gan P."/>
            <person name="Shirasu K."/>
        </authorList>
    </citation>
    <scope>NUCLEOTIDE SEQUENCE [LARGE SCALE GENOMIC DNA]</scope>
    <source>
        <strain evidence="1 2">CBS 515.97</strain>
    </source>
</reference>
<evidence type="ECO:0000313" key="2">
    <source>
        <dbReference type="Proteomes" id="UP000295083"/>
    </source>
</evidence>
<organism evidence="1 2">
    <name type="scientific">Colletotrichum spinosum</name>
    <dbReference type="NCBI Taxonomy" id="1347390"/>
    <lineage>
        <taxon>Eukaryota</taxon>
        <taxon>Fungi</taxon>
        <taxon>Dikarya</taxon>
        <taxon>Ascomycota</taxon>
        <taxon>Pezizomycotina</taxon>
        <taxon>Sordariomycetes</taxon>
        <taxon>Hypocreomycetidae</taxon>
        <taxon>Glomerellales</taxon>
        <taxon>Glomerellaceae</taxon>
        <taxon>Colletotrichum</taxon>
        <taxon>Colletotrichum orbiculare species complex</taxon>
    </lineage>
</organism>
<accession>A0A4R8Q4N4</accession>
<protein>
    <submittedName>
        <fullName evidence="1">Uncharacterized protein</fullName>
    </submittedName>
</protein>
<evidence type="ECO:0000313" key="1">
    <source>
        <dbReference type="EMBL" id="TDZ33407.1"/>
    </source>
</evidence>
<dbReference type="Proteomes" id="UP000295083">
    <property type="component" value="Unassembled WGS sequence"/>
</dbReference>